<dbReference type="STRING" id="8022.A0A060Z0H0"/>
<feature type="non-terminal residue" evidence="1">
    <location>
        <position position="1"/>
    </location>
</feature>
<dbReference type="Proteomes" id="UP000193380">
    <property type="component" value="Unassembled WGS sequence"/>
</dbReference>
<sequence>LLTKWNVLFSWTVPPPENVTVSCNNLQTTVDWNHSELLRRPLFKLKITGDHSSWENSTKQHHYDLSPLMWNAKELDRYFVKITAIDEMEESASQKSSIFTFNRYLTADIHCKYNVFKSGFSKWALKAYQYFSSLYRNRISLCDVKMTSIQATERYSTSQKLGHTYSFKSVQSCHQGKGWLL</sequence>
<dbReference type="InterPro" id="IPR036116">
    <property type="entry name" value="FN3_sf"/>
</dbReference>
<dbReference type="SUPFAM" id="SSF49265">
    <property type="entry name" value="Fibronectin type III"/>
    <property type="match status" value="1"/>
</dbReference>
<name>A0A060Z0H0_ONCMY</name>
<evidence type="ECO:0000313" key="1">
    <source>
        <dbReference type="EMBL" id="CDQ97531.1"/>
    </source>
</evidence>
<dbReference type="Gene3D" id="2.60.40.10">
    <property type="entry name" value="Immunoglobulins"/>
    <property type="match status" value="1"/>
</dbReference>
<reference evidence="1" key="2">
    <citation type="submission" date="2014-03" db="EMBL/GenBank/DDBJ databases">
        <authorList>
            <person name="Genoscope - CEA"/>
        </authorList>
    </citation>
    <scope>NUCLEOTIDE SEQUENCE</scope>
</reference>
<reference evidence="1" key="1">
    <citation type="journal article" date="2014" name="Nat. Commun.">
        <title>The rainbow trout genome provides novel insights into evolution after whole-genome duplication in vertebrates.</title>
        <authorList>
            <person name="Berthelot C."/>
            <person name="Brunet F."/>
            <person name="Chalopin D."/>
            <person name="Juanchich A."/>
            <person name="Bernard M."/>
            <person name="Noel B."/>
            <person name="Bento P."/>
            <person name="Da Silva C."/>
            <person name="Labadie K."/>
            <person name="Alberti A."/>
            <person name="Aury J.M."/>
            <person name="Louis A."/>
            <person name="Dehais P."/>
            <person name="Bardou P."/>
            <person name="Montfort J."/>
            <person name="Klopp C."/>
            <person name="Cabau C."/>
            <person name="Gaspin C."/>
            <person name="Thorgaard G.H."/>
            <person name="Boussaha M."/>
            <person name="Quillet E."/>
            <person name="Guyomard R."/>
            <person name="Galiana D."/>
            <person name="Bobe J."/>
            <person name="Volff J.N."/>
            <person name="Genet C."/>
            <person name="Wincker P."/>
            <person name="Jaillon O."/>
            <person name="Roest Crollius H."/>
            <person name="Guiguen Y."/>
        </authorList>
    </citation>
    <scope>NUCLEOTIDE SEQUENCE [LARGE SCALE GENOMIC DNA]</scope>
</reference>
<protein>
    <recommendedName>
        <fullName evidence="3">Fibronectin type-III domain-containing protein</fullName>
    </recommendedName>
</protein>
<gene>
    <name evidence="1" type="ORF">GSONMT00051063001</name>
</gene>
<evidence type="ECO:0008006" key="3">
    <source>
        <dbReference type="Google" id="ProtNLM"/>
    </source>
</evidence>
<dbReference type="AlphaFoldDB" id="A0A060Z0H0"/>
<dbReference type="PaxDb" id="8022-A0A060Z0H0"/>
<accession>A0A060Z0H0</accession>
<evidence type="ECO:0000313" key="2">
    <source>
        <dbReference type="Proteomes" id="UP000193380"/>
    </source>
</evidence>
<dbReference type="EMBL" id="FR931428">
    <property type="protein sequence ID" value="CDQ97531.1"/>
    <property type="molecule type" value="Genomic_DNA"/>
</dbReference>
<dbReference type="InterPro" id="IPR013783">
    <property type="entry name" value="Ig-like_fold"/>
</dbReference>
<proteinExistence type="predicted"/>
<organism evidence="1 2">
    <name type="scientific">Oncorhynchus mykiss</name>
    <name type="common">Rainbow trout</name>
    <name type="synonym">Salmo gairdneri</name>
    <dbReference type="NCBI Taxonomy" id="8022"/>
    <lineage>
        <taxon>Eukaryota</taxon>
        <taxon>Metazoa</taxon>
        <taxon>Chordata</taxon>
        <taxon>Craniata</taxon>
        <taxon>Vertebrata</taxon>
        <taxon>Euteleostomi</taxon>
        <taxon>Actinopterygii</taxon>
        <taxon>Neopterygii</taxon>
        <taxon>Teleostei</taxon>
        <taxon>Protacanthopterygii</taxon>
        <taxon>Salmoniformes</taxon>
        <taxon>Salmonidae</taxon>
        <taxon>Salmoninae</taxon>
        <taxon>Oncorhynchus</taxon>
    </lineage>
</organism>